<evidence type="ECO:0000313" key="3">
    <source>
        <dbReference type="Proteomes" id="UP000182257"/>
    </source>
</evidence>
<proteinExistence type="predicted"/>
<evidence type="ECO:0000313" key="2">
    <source>
        <dbReference type="EMBL" id="SDZ96607.1"/>
    </source>
</evidence>
<keyword evidence="1" id="KW-0812">Transmembrane</keyword>
<name>A0A1H3XB28_XYLRU</name>
<keyword evidence="1" id="KW-0472">Membrane</keyword>
<reference evidence="2 3" key="1">
    <citation type="submission" date="2016-10" db="EMBL/GenBank/DDBJ databases">
        <authorList>
            <person name="de Groot N.N."/>
        </authorList>
    </citation>
    <scope>NUCLEOTIDE SEQUENCE [LARGE SCALE GENOMIC DNA]</scope>
    <source>
        <strain evidence="2 3">D31d</strain>
    </source>
</reference>
<accession>A0A1H3XB28</accession>
<gene>
    <name evidence="2" type="ORF">SAMN05216462_0142</name>
</gene>
<dbReference type="Proteomes" id="UP000182257">
    <property type="component" value="Unassembled WGS sequence"/>
</dbReference>
<dbReference type="EMBL" id="FNRF01000001">
    <property type="protein sequence ID" value="SDZ96607.1"/>
    <property type="molecule type" value="Genomic_DNA"/>
</dbReference>
<organism evidence="2 3">
    <name type="scientific">Xylanibacter ruminicola</name>
    <name type="common">Prevotella ruminicola</name>
    <dbReference type="NCBI Taxonomy" id="839"/>
    <lineage>
        <taxon>Bacteria</taxon>
        <taxon>Pseudomonadati</taxon>
        <taxon>Bacteroidota</taxon>
        <taxon>Bacteroidia</taxon>
        <taxon>Bacteroidales</taxon>
        <taxon>Prevotellaceae</taxon>
        <taxon>Xylanibacter</taxon>
    </lineage>
</organism>
<sequence>MEIVLMVLLVVAVILFIMVVRMLVLDMTHNDN</sequence>
<dbReference type="AlphaFoldDB" id="A0A1H3XB28"/>
<feature type="transmembrane region" description="Helical" evidence="1">
    <location>
        <begin position="6"/>
        <end position="24"/>
    </location>
</feature>
<protein>
    <submittedName>
        <fullName evidence="2">Uncharacterized protein</fullName>
    </submittedName>
</protein>
<evidence type="ECO:0000256" key="1">
    <source>
        <dbReference type="SAM" id="Phobius"/>
    </source>
</evidence>
<keyword evidence="1" id="KW-1133">Transmembrane helix</keyword>